<dbReference type="AlphaFoldDB" id="A0AA86JZ80"/>
<comment type="caution">
    <text evidence="1">The sequence shown here is derived from an EMBL/GenBank/DDBJ whole genome shotgun (WGS) entry which is preliminary data.</text>
</comment>
<proteinExistence type="predicted"/>
<accession>A0AA86JZ80</accession>
<evidence type="ECO:0000313" key="1">
    <source>
        <dbReference type="EMBL" id="CAG9705378.1"/>
    </source>
</evidence>
<dbReference type="InterPro" id="IPR036086">
    <property type="entry name" value="ParB/Sulfiredoxin_sf"/>
</dbReference>
<evidence type="ECO:0000313" key="2">
    <source>
        <dbReference type="Proteomes" id="UP000789738"/>
    </source>
</evidence>
<dbReference type="CDD" id="cd16387">
    <property type="entry name" value="ParB_N_Srx"/>
    <property type="match status" value="1"/>
</dbReference>
<dbReference type="RefSeq" id="WP_210887968.1">
    <property type="nucleotide sequence ID" value="NZ_CAKJVE010000004.1"/>
</dbReference>
<dbReference type="SUPFAM" id="SSF110849">
    <property type="entry name" value="ParB/Sulfiredoxin"/>
    <property type="match status" value="1"/>
</dbReference>
<organism evidence="1 2">
    <name type="scientific">Clostridium neonatale</name>
    <dbReference type="NCBI Taxonomy" id="137838"/>
    <lineage>
        <taxon>Bacteria</taxon>
        <taxon>Bacillati</taxon>
        <taxon>Bacillota</taxon>
        <taxon>Clostridia</taxon>
        <taxon>Eubacteriales</taxon>
        <taxon>Clostridiaceae</taxon>
        <taxon>Clostridium</taxon>
    </lineage>
</organism>
<name>A0AA86JZ80_9CLOT</name>
<protein>
    <submittedName>
        <fullName evidence="1">Chromosome partitioning protein ParB</fullName>
    </submittedName>
</protein>
<dbReference type="SUPFAM" id="SSF109709">
    <property type="entry name" value="KorB DNA-binding domain-like"/>
    <property type="match status" value="1"/>
</dbReference>
<reference evidence="1" key="1">
    <citation type="submission" date="2021-10" db="EMBL/GenBank/DDBJ databases">
        <authorList>
            <person name="Mesa V."/>
        </authorList>
    </citation>
    <scope>NUCLEOTIDE SEQUENCE</scope>
    <source>
        <strain evidence="1">CC3_PB</strain>
    </source>
</reference>
<gene>
    <name evidence="1" type="ORF">CNEO_41820</name>
</gene>
<sequence length="336" mass="38257">MASTGKITLNDIMKNRNIKANEFNTTGYKRIELSPYDVVPSQSNFYSQENIEELADTFLVVGQQQPTVLGKVNGEFRILSGHRRNLANIFNIERGYKQYKKVEYLYKEMTEVFFELSLIIGNAFTRKLTPYEEAEQIRRLKEALIKARDEEGLEIKGKLRDLIAEMLNTSSTQIARMESINNNLIEEAKQQFKEGNLNTTSAYETSKLPEEAQKEIAEKVSKGEDIKAKEIMEMVLEKKRADKEKVSESDTEDNRNLATIDLDTGEIVEQKIPNYLNITTAKLIKDYNTDELASFFCNKCLNLAGGNGCAGICDYAVECNGKNNHEICVKWLKAKI</sequence>
<dbReference type="Gene3D" id="1.10.10.2830">
    <property type="match status" value="1"/>
</dbReference>
<dbReference type="EMBL" id="CAKJVE010000004">
    <property type="protein sequence ID" value="CAG9705378.1"/>
    <property type="molecule type" value="Genomic_DNA"/>
</dbReference>
<dbReference type="Proteomes" id="UP000789738">
    <property type="component" value="Unassembled WGS sequence"/>
</dbReference>